<feature type="region of interest" description="Disordered" evidence="1">
    <location>
        <begin position="16"/>
        <end position="91"/>
    </location>
</feature>
<organism evidence="2 3">
    <name type="scientific">Rattus norvegicus</name>
    <name type="common">Rat</name>
    <dbReference type="NCBI Taxonomy" id="10116"/>
    <lineage>
        <taxon>Eukaryota</taxon>
        <taxon>Metazoa</taxon>
        <taxon>Chordata</taxon>
        <taxon>Craniata</taxon>
        <taxon>Vertebrata</taxon>
        <taxon>Euteleostomi</taxon>
        <taxon>Mammalia</taxon>
        <taxon>Eutheria</taxon>
        <taxon>Euarchontoglires</taxon>
        <taxon>Glires</taxon>
        <taxon>Rodentia</taxon>
        <taxon>Myomorpha</taxon>
        <taxon>Muroidea</taxon>
        <taxon>Muridae</taxon>
        <taxon>Murinae</taxon>
        <taxon>Rattus</taxon>
    </lineage>
</organism>
<name>A6IGQ3_RAT</name>
<dbReference type="EMBL" id="CH473960">
    <property type="protein sequence ID" value="EDM16645.1"/>
    <property type="molecule type" value="Genomic_DNA"/>
</dbReference>
<feature type="compositionally biased region" description="Polar residues" evidence="1">
    <location>
        <begin position="40"/>
        <end position="53"/>
    </location>
</feature>
<gene>
    <name evidence="2" type="ORF">rCG_48850</name>
</gene>
<dbReference type="AlphaFoldDB" id="A6IGQ3"/>
<dbReference type="Proteomes" id="UP000234681">
    <property type="component" value="Chromosome 7"/>
</dbReference>
<sequence length="91" mass="10090">MFNNWQLFACCSVHPAPSAPQPRFSAGSGGERPTQGEPVFSQSRCPDSRSQVGQADRGGETRTRRPPYIPGQPRRPRLKQLSDRGRAGRQQ</sequence>
<evidence type="ECO:0000313" key="2">
    <source>
        <dbReference type="EMBL" id="EDM16645.1"/>
    </source>
</evidence>
<feature type="compositionally biased region" description="Basic and acidic residues" evidence="1">
    <location>
        <begin position="80"/>
        <end position="91"/>
    </location>
</feature>
<protein>
    <submittedName>
        <fullName evidence="2">RCG48850, isoform CRA_c</fullName>
    </submittedName>
</protein>
<evidence type="ECO:0000256" key="1">
    <source>
        <dbReference type="SAM" id="MobiDB-lite"/>
    </source>
</evidence>
<reference evidence="2 3" key="1">
    <citation type="submission" date="2005-09" db="EMBL/GenBank/DDBJ databases">
        <authorList>
            <person name="Mural R.J."/>
            <person name="Li P.W."/>
            <person name="Adams M.D."/>
            <person name="Amanatides P.G."/>
            <person name="Baden-Tillson H."/>
            <person name="Barnstead M."/>
            <person name="Chin S.H."/>
            <person name="Dew I."/>
            <person name="Evans C.A."/>
            <person name="Ferriera S."/>
            <person name="Flanigan M."/>
            <person name="Fosler C."/>
            <person name="Glodek A."/>
            <person name="Gu Z."/>
            <person name="Holt R.A."/>
            <person name="Jennings D."/>
            <person name="Kraft C.L."/>
            <person name="Lu F."/>
            <person name="Nguyen T."/>
            <person name="Nusskern D.R."/>
            <person name="Pfannkoch C.M."/>
            <person name="Sitter C."/>
            <person name="Sutton G.G."/>
            <person name="Venter J.C."/>
            <person name="Wang Z."/>
            <person name="Woodage T."/>
            <person name="Zheng X.H."/>
            <person name="Zhong F."/>
        </authorList>
    </citation>
    <scope>NUCLEOTIDE SEQUENCE [LARGE SCALE GENOMIC DNA]</scope>
    <source>
        <strain>BN</strain>
        <strain evidence="3">Sprague-Dawley</strain>
    </source>
</reference>
<evidence type="ECO:0000313" key="3">
    <source>
        <dbReference type="Proteomes" id="UP000234681"/>
    </source>
</evidence>
<proteinExistence type="predicted"/>
<accession>A6IGQ3</accession>